<evidence type="ECO:0000313" key="1">
    <source>
        <dbReference type="EMBL" id="ADI65630.1"/>
    </source>
</evidence>
<name>D7DW59_NOSA0</name>
<evidence type="ECO:0000313" key="2">
    <source>
        <dbReference type="Proteomes" id="UP000001511"/>
    </source>
</evidence>
<sequence>MSYLIDVNILLPNVDLSHTHILTFNTKDFASYSEITAVHLTAIASKSM</sequence>
<dbReference type="RefSeq" id="WP_013192641.1">
    <property type="nucleotide sequence ID" value="NC_014248.1"/>
</dbReference>
<dbReference type="AlphaFoldDB" id="D7DW59"/>
<dbReference type="KEGG" id="naz:Aazo_4245"/>
<dbReference type="EMBL" id="CP002059">
    <property type="protein sequence ID" value="ADI65630.1"/>
    <property type="molecule type" value="Genomic_DNA"/>
</dbReference>
<protein>
    <recommendedName>
        <fullName evidence="3">PilT protein domain protein</fullName>
    </recommendedName>
</protein>
<accession>D7DW59</accession>
<keyword evidence="2" id="KW-1185">Reference proteome</keyword>
<reference evidence="1 2" key="1">
    <citation type="journal article" date="2010" name="PLoS ONE">
        <title>Genome erosion in a nitrogen-fixing vertically transmitted endosymbiotic multicellular cyanobacterium.</title>
        <authorList>
            <person name="Ran L."/>
            <person name="Larsson J."/>
            <person name="Vigil-Stenman T."/>
            <person name="Nylander J.A."/>
            <person name="Ininbergs K."/>
            <person name="Zheng W.W."/>
            <person name="Lapidus A."/>
            <person name="Lowry S."/>
            <person name="Haselkorn R."/>
            <person name="Bergman B."/>
        </authorList>
    </citation>
    <scope>NUCLEOTIDE SEQUENCE [LARGE SCALE GENOMIC DNA]</scope>
    <source>
        <strain evidence="1 2">0708</strain>
    </source>
</reference>
<proteinExistence type="predicted"/>
<dbReference type="Proteomes" id="UP000001511">
    <property type="component" value="Chromosome"/>
</dbReference>
<gene>
    <name evidence="1" type="ordered locus">Aazo_4245</name>
</gene>
<evidence type="ECO:0008006" key="3">
    <source>
        <dbReference type="Google" id="ProtNLM"/>
    </source>
</evidence>
<organism evidence="1 2">
    <name type="scientific">Nostoc azollae (strain 0708)</name>
    <name type="common">Anabaena azollae (strain 0708)</name>
    <dbReference type="NCBI Taxonomy" id="551115"/>
    <lineage>
        <taxon>Bacteria</taxon>
        <taxon>Bacillati</taxon>
        <taxon>Cyanobacteriota</taxon>
        <taxon>Cyanophyceae</taxon>
        <taxon>Nostocales</taxon>
        <taxon>Nostocaceae</taxon>
        <taxon>Trichormus</taxon>
    </lineage>
</organism>
<dbReference type="HOGENOM" id="CLU_3155510_0_0_3"/>